<dbReference type="OrthoDB" id="10346690at2759"/>
<proteinExistence type="predicted"/>
<evidence type="ECO:0000313" key="4">
    <source>
        <dbReference type="Proteomes" id="UP000288859"/>
    </source>
</evidence>
<dbReference type="Proteomes" id="UP000288859">
    <property type="component" value="Unassembled WGS sequence"/>
</dbReference>
<dbReference type="VEuPathDB" id="FungiDB:PV10_08934"/>
<name>A0A438N2R9_EXOME</name>
<organism evidence="3 4">
    <name type="scientific">Exophiala mesophila</name>
    <name type="common">Black yeast-like fungus</name>
    <dbReference type="NCBI Taxonomy" id="212818"/>
    <lineage>
        <taxon>Eukaryota</taxon>
        <taxon>Fungi</taxon>
        <taxon>Dikarya</taxon>
        <taxon>Ascomycota</taxon>
        <taxon>Pezizomycotina</taxon>
        <taxon>Eurotiomycetes</taxon>
        <taxon>Chaetothyriomycetidae</taxon>
        <taxon>Chaetothyriales</taxon>
        <taxon>Herpotrichiellaceae</taxon>
        <taxon>Exophiala</taxon>
    </lineage>
</organism>
<dbReference type="AlphaFoldDB" id="A0A438N2R9"/>
<evidence type="ECO:0000313" key="3">
    <source>
        <dbReference type="EMBL" id="RVX70031.1"/>
    </source>
</evidence>
<accession>A0A438N2R9</accession>
<reference evidence="3 4" key="1">
    <citation type="submission" date="2017-03" db="EMBL/GenBank/DDBJ databases">
        <title>Genomes of endolithic fungi from Antarctica.</title>
        <authorList>
            <person name="Coleine C."/>
            <person name="Masonjones S."/>
            <person name="Stajich J.E."/>
        </authorList>
    </citation>
    <scope>NUCLEOTIDE SEQUENCE [LARGE SCALE GENOMIC DNA]</scope>
    <source>
        <strain evidence="3 4">CCFEE 6314</strain>
    </source>
</reference>
<evidence type="ECO:0000256" key="1">
    <source>
        <dbReference type="SAM" id="MobiDB-lite"/>
    </source>
</evidence>
<comment type="caution">
    <text evidence="3">The sequence shown here is derived from an EMBL/GenBank/DDBJ whole genome shotgun (WGS) entry which is preliminary data.</text>
</comment>
<sequence>MASTTRAISLWSIFTLLLFLTTSASSLPTRLQIPLRVHDKHLLPAWAEGLIPPTIDRNLQENDDIPVRIDYPTITPVDADGMPTGAPSTPTNLLIRLDRSRR</sequence>
<feature type="region of interest" description="Disordered" evidence="1">
    <location>
        <begin position="76"/>
        <end position="102"/>
    </location>
</feature>
<feature type="chain" id="PRO_5019268550" evidence="2">
    <location>
        <begin position="27"/>
        <end position="102"/>
    </location>
</feature>
<protein>
    <submittedName>
        <fullName evidence="3">Uncharacterized protein</fullName>
    </submittedName>
</protein>
<gene>
    <name evidence="3" type="ORF">B0A52_06202</name>
</gene>
<feature type="signal peptide" evidence="2">
    <location>
        <begin position="1"/>
        <end position="26"/>
    </location>
</feature>
<keyword evidence="2" id="KW-0732">Signal</keyword>
<dbReference type="EMBL" id="NAJM01000025">
    <property type="protein sequence ID" value="RVX70031.1"/>
    <property type="molecule type" value="Genomic_DNA"/>
</dbReference>
<evidence type="ECO:0000256" key="2">
    <source>
        <dbReference type="SAM" id="SignalP"/>
    </source>
</evidence>